<dbReference type="RefSeq" id="WP_071116425.1">
    <property type="nucleotide sequence ID" value="NZ_MKCS01000001.1"/>
</dbReference>
<proteinExistence type="predicted"/>
<dbReference type="SUPFAM" id="SSF56784">
    <property type="entry name" value="HAD-like"/>
    <property type="match status" value="1"/>
</dbReference>
<reference evidence="1 2" key="1">
    <citation type="submission" date="2016-09" db="EMBL/GenBank/DDBJ databases">
        <title>Chromobacterium muskegensis sp. nov., an insecticidal bacterium isolated from Sphagnum bogs.</title>
        <authorList>
            <person name="Sparks M.E."/>
            <person name="Blackburn M.B."/>
            <person name="Gundersen-Rindal D.E."/>
            <person name="Mitchell A."/>
            <person name="Farrar R."/>
            <person name="Kuhar D."/>
        </authorList>
    </citation>
    <scope>NUCLEOTIDE SEQUENCE [LARGE SCALE GENOMIC DNA]</scope>
    <source>
        <strain evidence="1 2">37-2</strain>
    </source>
</reference>
<dbReference type="NCBIfam" id="TIGR01484">
    <property type="entry name" value="HAD-SF-IIB"/>
    <property type="match status" value="1"/>
</dbReference>
<comment type="caution">
    <text evidence="1">The sequence shown here is derived from an EMBL/GenBank/DDBJ whole genome shotgun (WGS) entry which is preliminary data.</text>
</comment>
<dbReference type="AlphaFoldDB" id="A0A1S1X6E4"/>
<gene>
    <name evidence="1" type="ORF">BI347_14215</name>
</gene>
<protein>
    <recommendedName>
        <fullName evidence="3">Hydrolase</fullName>
    </recommendedName>
</protein>
<evidence type="ECO:0000313" key="1">
    <source>
        <dbReference type="EMBL" id="OHX15054.1"/>
    </source>
</evidence>
<sequence length="256" mass="28513">MHFIFDIDGTICFNGSSISPAIQRALAELERQGHQIGFASARPYRDILHLLDPSFHDGLFVGSNGAMTYHRGELTAISPLADDTLQQLFALAEQHAASYLVDLAWHYHYQGEPDHPFMALVDPQRRARHVPRGEIHQPVKLLVTECADGDGLKQALSSRDDIHIHHHSDQQIVDITAAGVSKMSALRRHGIEAEQLVCFGNDSNDLSMFAAARHSVLIGGHPQLLRHATEQLERGEDIETRLIGAMRRLGERYAVQ</sequence>
<dbReference type="PANTHER" id="PTHR10000">
    <property type="entry name" value="PHOSPHOSERINE PHOSPHATASE"/>
    <property type="match status" value="1"/>
</dbReference>
<evidence type="ECO:0008006" key="3">
    <source>
        <dbReference type="Google" id="ProtNLM"/>
    </source>
</evidence>
<dbReference type="InterPro" id="IPR023214">
    <property type="entry name" value="HAD_sf"/>
</dbReference>
<dbReference type="STRING" id="1903179.BI347_14215"/>
<dbReference type="Proteomes" id="UP000180088">
    <property type="component" value="Unassembled WGS sequence"/>
</dbReference>
<dbReference type="OrthoDB" id="1650327at2"/>
<dbReference type="GO" id="GO:0005829">
    <property type="term" value="C:cytosol"/>
    <property type="evidence" value="ECO:0007669"/>
    <property type="project" value="TreeGrafter"/>
</dbReference>
<dbReference type="PANTHER" id="PTHR10000:SF53">
    <property type="entry name" value="5-AMINO-6-(5-PHOSPHO-D-RIBITYLAMINO)URACIL PHOSPHATASE YBJI-RELATED"/>
    <property type="match status" value="1"/>
</dbReference>
<dbReference type="Gene3D" id="3.40.50.1000">
    <property type="entry name" value="HAD superfamily/HAD-like"/>
    <property type="match status" value="1"/>
</dbReference>
<organism evidence="1 2">
    <name type="scientific">Chromobacterium sphagni</name>
    <dbReference type="NCBI Taxonomy" id="1903179"/>
    <lineage>
        <taxon>Bacteria</taxon>
        <taxon>Pseudomonadati</taxon>
        <taxon>Pseudomonadota</taxon>
        <taxon>Betaproteobacteria</taxon>
        <taxon>Neisseriales</taxon>
        <taxon>Chromobacteriaceae</taxon>
        <taxon>Chromobacterium</taxon>
    </lineage>
</organism>
<dbReference type="Gene3D" id="3.30.1240.10">
    <property type="match status" value="1"/>
</dbReference>
<dbReference type="InterPro" id="IPR006379">
    <property type="entry name" value="HAD-SF_hydro_IIB"/>
</dbReference>
<dbReference type="Pfam" id="PF08282">
    <property type="entry name" value="Hydrolase_3"/>
    <property type="match status" value="1"/>
</dbReference>
<evidence type="ECO:0000313" key="2">
    <source>
        <dbReference type="Proteomes" id="UP000180088"/>
    </source>
</evidence>
<accession>A0A1S1X6E4</accession>
<name>A0A1S1X6E4_9NEIS</name>
<dbReference type="EMBL" id="MKCS01000001">
    <property type="protein sequence ID" value="OHX15054.1"/>
    <property type="molecule type" value="Genomic_DNA"/>
</dbReference>
<dbReference type="GO" id="GO:0000287">
    <property type="term" value="F:magnesium ion binding"/>
    <property type="evidence" value="ECO:0007669"/>
    <property type="project" value="TreeGrafter"/>
</dbReference>
<dbReference type="InterPro" id="IPR036412">
    <property type="entry name" value="HAD-like_sf"/>
</dbReference>
<dbReference type="GO" id="GO:0016791">
    <property type="term" value="F:phosphatase activity"/>
    <property type="evidence" value="ECO:0007669"/>
    <property type="project" value="TreeGrafter"/>
</dbReference>